<dbReference type="Pfam" id="PF03129">
    <property type="entry name" value="HGTP_anticodon"/>
    <property type="match status" value="1"/>
</dbReference>
<evidence type="ECO:0000313" key="9">
    <source>
        <dbReference type="Proteomes" id="UP000176282"/>
    </source>
</evidence>
<comment type="subunit">
    <text evidence="5">Homodimer.</text>
</comment>
<dbReference type="EMBL" id="MFQB01000047">
    <property type="protein sequence ID" value="OGH65457.1"/>
    <property type="molecule type" value="Genomic_DNA"/>
</dbReference>
<dbReference type="PROSITE" id="PS50862">
    <property type="entry name" value="AA_TRNA_LIGASE_II"/>
    <property type="match status" value="1"/>
</dbReference>
<dbReference type="Gene3D" id="3.30.930.10">
    <property type="entry name" value="Bira Bifunctional Protein, Domain 2"/>
    <property type="match status" value="1"/>
</dbReference>
<comment type="subcellular location">
    <subcellularLocation>
        <location evidence="5">Cytoplasm</location>
    </subcellularLocation>
</comment>
<proteinExistence type="inferred from homology"/>
<feature type="binding site" evidence="6">
    <location>
        <position position="118"/>
    </location>
    <ligand>
        <name>L-histidine</name>
        <dbReference type="ChEBI" id="CHEBI:57595"/>
    </ligand>
</feature>
<keyword evidence="2 5" id="KW-0547">Nucleotide-binding</keyword>
<feature type="domain" description="Aminoacyl-transfer RNA synthetases class-II family profile" evidence="7">
    <location>
        <begin position="24"/>
        <end position="320"/>
    </location>
</feature>
<keyword evidence="5" id="KW-0067">ATP-binding</keyword>
<dbReference type="CDD" id="cd00773">
    <property type="entry name" value="HisRS-like_core"/>
    <property type="match status" value="1"/>
</dbReference>
<evidence type="ECO:0000313" key="8">
    <source>
        <dbReference type="EMBL" id="OGH65457.1"/>
    </source>
</evidence>
<dbReference type="Pfam" id="PF13393">
    <property type="entry name" value="tRNA-synt_His"/>
    <property type="match status" value="1"/>
</dbReference>
<evidence type="ECO:0000256" key="6">
    <source>
        <dbReference type="PIRSR" id="PIRSR001549-1"/>
    </source>
</evidence>
<dbReference type="Proteomes" id="UP000176282">
    <property type="component" value="Unassembled WGS sequence"/>
</dbReference>
<dbReference type="GO" id="GO:0006427">
    <property type="term" value="P:histidyl-tRNA aminoacylation"/>
    <property type="evidence" value="ECO:0007669"/>
    <property type="project" value="UniProtKB-UniRule"/>
</dbReference>
<keyword evidence="5" id="KW-0648">Protein biosynthesis</keyword>
<dbReference type="GO" id="GO:0005524">
    <property type="term" value="F:ATP binding"/>
    <property type="evidence" value="ECO:0007669"/>
    <property type="project" value="UniProtKB-UniRule"/>
</dbReference>
<keyword evidence="3 5" id="KW-0030">Aminoacyl-tRNA synthetase</keyword>
<name>A0A1F6M1F7_9BACT</name>
<dbReference type="NCBIfam" id="TIGR00442">
    <property type="entry name" value="hisS"/>
    <property type="match status" value="1"/>
</dbReference>
<dbReference type="STRING" id="1798680.A3J66_02430"/>
<gene>
    <name evidence="5" type="primary">hisS</name>
    <name evidence="8" type="ORF">A3J66_02430</name>
</gene>
<dbReference type="InterPro" id="IPR015807">
    <property type="entry name" value="His-tRNA-ligase"/>
</dbReference>
<dbReference type="InterPro" id="IPR004154">
    <property type="entry name" value="Anticodon-bd"/>
</dbReference>
<evidence type="ECO:0000256" key="1">
    <source>
        <dbReference type="ARBA" id="ARBA00008226"/>
    </source>
</evidence>
<comment type="caution">
    <text evidence="8">The sequence shown here is derived from an EMBL/GenBank/DDBJ whole genome shotgun (WGS) entry which is preliminary data.</text>
</comment>
<dbReference type="InterPro" id="IPR004516">
    <property type="entry name" value="HisRS/HisZ"/>
</dbReference>
<evidence type="ECO:0000256" key="3">
    <source>
        <dbReference type="ARBA" id="ARBA00023146"/>
    </source>
</evidence>
<evidence type="ECO:0000256" key="2">
    <source>
        <dbReference type="ARBA" id="ARBA00022741"/>
    </source>
</evidence>
<feature type="binding site" evidence="6">
    <location>
        <begin position="252"/>
        <end position="253"/>
    </location>
    <ligand>
        <name>L-histidine</name>
        <dbReference type="ChEBI" id="CHEBI:57595"/>
    </ligand>
</feature>
<dbReference type="SUPFAM" id="SSF52954">
    <property type="entry name" value="Class II aaRS ABD-related"/>
    <property type="match status" value="1"/>
</dbReference>
<comment type="catalytic activity">
    <reaction evidence="4 5">
        <text>tRNA(His) + L-histidine + ATP = L-histidyl-tRNA(His) + AMP + diphosphate + H(+)</text>
        <dbReference type="Rhea" id="RHEA:17313"/>
        <dbReference type="Rhea" id="RHEA-COMP:9665"/>
        <dbReference type="Rhea" id="RHEA-COMP:9689"/>
        <dbReference type="ChEBI" id="CHEBI:15378"/>
        <dbReference type="ChEBI" id="CHEBI:30616"/>
        <dbReference type="ChEBI" id="CHEBI:33019"/>
        <dbReference type="ChEBI" id="CHEBI:57595"/>
        <dbReference type="ChEBI" id="CHEBI:78442"/>
        <dbReference type="ChEBI" id="CHEBI:78527"/>
        <dbReference type="ChEBI" id="CHEBI:456215"/>
        <dbReference type="EC" id="6.1.1.21"/>
    </reaction>
</comment>
<dbReference type="GO" id="GO:0004821">
    <property type="term" value="F:histidine-tRNA ligase activity"/>
    <property type="evidence" value="ECO:0007669"/>
    <property type="project" value="UniProtKB-UniRule"/>
</dbReference>
<feature type="binding site" evidence="6">
    <location>
        <position position="122"/>
    </location>
    <ligand>
        <name>L-histidine</name>
        <dbReference type="ChEBI" id="CHEBI:57595"/>
    </ligand>
</feature>
<evidence type="ECO:0000256" key="4">
    <source>
        <dbReference type="ARBA" id="ARBA00047639"/>
    </source>
</evidence>
<reference evidence="8 9" key="1">
    <citation type="journal article" date="2016" name="Nat. Commun.">
        <title>Thousands of microbial genomes shed light on interconnected biogeochemical processes in an aquifer system.</title>
        <authorList>
            <person name="Anantharaman K."/>
            <person name="Brown C.T."/>
            <person name="Hug L.A."/>
            <person name="Sharon I."/>
            <person name="Castelle C.J."/>
            <person name="Probst A.J."/>
            <person name="Thomas B.C."/>
            <person name="Singh A."/>
            <person name="Wilkins M.J."/>
            <person name="Karaoz U."/>
            <person name="Brodie E.L."/>
            <person name="Williams K.H."/>
            <person name="Hubbard S.S."/>
            <person name="Banfield J.F."/>
        </authorList>
    </citation>
    <scope>NUCLEOTIDE SEQUENCE [LARGE SCALE GENOMIC DNA]</scope>
</reference>
<evidence type="ECO:0000259" key="7">
    <source>
        <dbReference type="PROSITE" id="PS50862"/>
    </source>
</evidence>
<dbReference type="EC" id="6.1.1.21" evidence="5"/>
<feature type="binding site" evidence="6">
    <location>
        <position position="104"/>
    </location>
    <ligand>
        <name>L-histidine</name>
        <dbReference type="ChEBI" id="CHEBI:57595"/>
    </ligand>
</feature>
<dbReference type="InterPro" id="IPR045864">
    <property type="entry name" value="aa-tRNA-synth_II/BPL/LPL"/>
</dbReference>
<dbReference type="SUPFAM" id="SSF55681">
    <property type="entry name" value="Class II aaRS and biotin synthetases"/>
    <property type="match status" value="1"/>
</dbReference>
<keyword evidence="5 8" id="KW-0436">Ligase</keyword>
<dbReference type="InterPro" id="IPR041715">
    <property type="entry name" value="HisRS-like_core"/>
</dbReference>
<dbReference type="PIRSF" id="PIRSF001549">
    <property type="entry name" value="His-tRNA_synth"/>
    <property type="match status" value="1"/>
</dbReference>
<sequence>MKDLLPEKSPLWLLVYHTAENIAKAYGFGYMETPILESTQLFVRSLGKATDVIDKEMYTFEDKDGSKVSLRPEATASIARAYINHGMHNRPQPVKVWYWGQMFRHDRPQAGRYRQFHQFGCETLGQRDPVIDAELIAVSYNFLFDLGISTEVHINSIGSLEDRKNYTVELVGYLRSKRTYLCADCKRRMVKNPLRVLDCKEEECRNVIEEAPQIVDWLSAESRAFFMKVLEYLDELQVPYVLRSTLVRGLDYYTDTVFEFYTEKGEEGAQSALGGGGRYDGLIEQLGGRPTPAAGFSMGIERVISELTRDKEGRKEFENPYDGTMQIFFAQLGEQARRRMLRLIEELRRKGILVGSNLAKTSLKTQLELANSLKSTHTVILGQKEVQDGTVIIRDMSSGIQEIVDQKKIEQELRKIIAAK</sequence>
<dbReference type="HAMAP" id="MF_00127">
    <property type="entry name" value="His_tRNA_synth"/>
    <property type="match status" value="1"/>
</dbReference>
<dbReference type="InterPro" id="IPR006195">
    <property type="entry name" value="aa-tRNA-synth_II"/>
</dbReference>
<dbReference type="GO" id="GO:0005737">
    <property type="term" value="C:cytoplasm"/>
    <property type="evidence" value="ECO:0007669"/>
    <property type="project" value="UniProtKB-SubCell"/>
</dbReference>
<dbReference type="InterPro" id="IPR036621">
    <property type="entry name" value="Anticodon-bd_dom_sf"/>
</dbReference>
<feature type="binding site" evidence="6">
    <location>
        <position position="248"/>
    </location>
    <ligand>
        <name>L-histidine</name>
        <dbReference type="ChEBI" id="CHEBI:57595"/>
    </ligand>
</feature>
<dbReference type="AlphaFoldDB" id="A0A1F6M1F7"/>
<dbReference type="PANTHER" id="PTHR43707">
    <property type="entry name" value="HISTIDYL-TRNA SYNTHETASE"/>
    <property type="match status" value="1"/>
</dbReference>
<dbReference type="PANTHER" id="PTHR43707:SF1">
    <property type="entry name" value="HISTIDINE--TRNA LIGASE, MITOCHONDRIAL-RELATED"/>
    <property type="match status" value="1"/>
</dbReference>
<dbReference type="Gene3D" id="3.40.50.800">
    <property type="entry name" value="Anticodon-binding domain"/>
    <property type="match status" value="1"/>
</dbReference>
<accession>A0A1F6M1F7</accession>
<keyword evidence="5" id="KW-0963">Cytoplasm</keyword>
<evidence type="ECO:0000256" key="5">
    <source>
        <dbReference type="HAMAP-Rule" id="MF_00127"/>
    </source>
</evidence>
<comment type="similarity">
    <text evidence="1 5">Belongs to the class-II aminoacyl-tRNA synthetase family.</text>
</comment>
<organism evidence="8 9">
    <name type="scientific">Candidatus Magasanikbacteria bacterium RIFCSPHIGHO2_02_FULL_47_14</name>
    <dbReference type="NCBI Taxonomy" id="1798680"/>
    <lineage>
        <taxon>Bacteria</taxon>
        <taxon>Candidatus Magasanikiibacteriota</taxon>
    </lineage>
</organism>
<protein>
    <recommendedName>
        <fullName evidence="5">Histidine--tRNA ligase</fullName>
        <ecNumber evidence="5">6.1.1.21</ecNumber>
    </recommendedName>
    <alternativeName>
        <fullName evidence="5">Histidyl-tRNA synthetase</fullName>
        <shortName evidence="5">HisRS</shortName>
    </alternativeName>
</protein>
<feature type="binding site" evidence="6">
    <location>
        <begin position="73"/>
        <end position="75"/>
    </location>
    <ligand>
        <name>L-histidine</name>
        <dbReference type="ChEBI" id="CHEBI:57595"/>
    </ligand>
</feature>